<gene>
    <name evidence="2" type="ORF">B5807_10248</name>
</gene>
<proteinExistence type="predicted"/>
<evidence type="ECO:0000313" key="2">
    <source>
        <dbReference type="EMBL" id="OSS45371.1"/>
    </source>
</evidence>
<accession>A0A1Y2LN97</accession>
<reference evidence="2 3" key="1">
    <citation type="journal article" date="2017" name="Genome Announc.">
        <title>Genome sequence of the saprophytic ascomycete Epicoccum nigrum ICMP 19927 strain isolated from New Zealand.</title>
        <authorList>
            <person name="Fokin M."/>
            <person name="Fleetwood D."/>
            <person name="Weir B.S."/>
            <person name="Villas-Boas S.G."/>
        </authorList>
    </citation>
    <scope>NUCLEOTIDE SEQUENCE [LARGE SCALE GENOMIC DNA]</scope>
    <source>
        <strain evidence="2 3">ICMP 19927</strain>
    </source>
</reference>
<sequence length="106" mass="11945">MSEPLTQEVTAAAKPHSNVKSSTDACTPPAPASFLIQKLPLDIARMIYDRLPEPELRPLFKHGDRVTLYAEIWAVPQGLLLANKFFRNDLTTHVEEYIAKKPIVVY</sequence>
<dbReference type="Proteomes" id="UP000193240">
    <property type="component" value="Unassembled WGS sequence"/>
</dbReference>
<name>A0A1Y2LN97_EPING</name>
<protein>
    <submittedName>
        <fullName evidence="2">Uncharacterized protein</fullName>
    </submittedName>
</protein>
<dbReference type="AlphaFoldDB" id="A0A1Y2LN97"/>
<evidence type="ECO:0000256" key="1">
    <source>
        <dbReference type="SAM" id="MobiDB-lite"/>
    </source>
</evidence>
<feature type="region of interest" description="Disordered" evidence="1">
    <location>
        <begin position="1"/>
        <end position="25"/>
    </location>
</feature>
<dbReference type="EMBL" id="KZ107854">
    <property type="protein sequence ID" value="OSS45371.1"/>
    <property type="molecule type" value="Genomic_DNA"/>
</dbReference>
<organism evidence="2 3">
    <name type="scientific">Epicoccum nigrum</name>
    <name type="common">Soil fungus</name>
    <name type="synonym">Epicoccum purpurascens</name>
    <dbReference type="NCBI Taxonomy" id="105696"/>
    <lineage>
        <taxon>Eukaryota</taxon>
        <taxon>Fungi</taxon>
        <taxon>Dikarya</taxon>
        <taxon>Ascomycota</taxon>
        <taxon>Pezizomycotina</taxon>
        <taxon>Dothideomycetes</taxon>
        <taxon>Pleosporomycetidae</taxon>
        <taxon>Pleosporales</taxon>
        <taxon>Pleosporineae</taxon>
        <taxon>Didymellaceae</taxon>
        <taxon>Epicoccum</taxon>
    </lineage>
</organism>
<evidence type="ECO:0000313" key="3">
    <source>
        <dbReference type="Proteomes" id="UP000193240"/>
    </source>
</evidence>
<keyword evidence="3" id="KW-1185">Reference proteome</keyword>
<dbReference type="InParanoid" id="A0A1Y2LN97"/>